<dbReference type="GO" id="GO:0008270">
    <property type="term" value="F:zinc ion binding"/>
    <property type="evidence" value="ECO:0007669"/>
    <property type="project" value="UniProtKB-KW"/>
</dbReference>
<dbReference type="PANTHER" id="PTHR13513">
    <property type="entry name" value="E3 UBIQUITIN-PROTEIN LIGASE UBR7"/>
    <property type="match status" value="1"/>
</dbReference>
<name>A0A286UEJ2_9AGAM</name>
<feature type="compositionally biased region" description="Low complexity" evidence="5">
    <location>
        <begin position="174"/>
        <end position="184"/>
    </location>
</feature>
<dbReference type="Pfam" id="PF00628">
    <property type="entry name" value="PHD"/>
    <property type="match status" value="1"/>
</dbReference>
<comment type="caution">
    <text evidence="7">The sequence shown here is derived from an EMBL/GenBank/DDBJ whole genome shotgun (WGS) entry which is preliminary data.</text>
</comment>
<dbReference type="FunCoup" id="A0A286UEJ2">
    <property type="interactions" value="574"/>
</dbReference>
<evidence type="ECO:0000256" key="1">
    <source>
        <dbReference type="ARBA" id="ARBA00022723"/>
    </source>
</evidence>
<dbReference type="CDD" id="cd19677">
    <property type="entry name" value="UBR-box_UBR7"/>
    <property type="match status" value="1"/>
</dbReference>
<keyword evidence="1" id="KW-0479">Metal-binding</keyword>
<evidence type="ECO:0000313" key="8">
    <source>
        <dbReference type="Proteomes" id="UP000217199"/>
    </source>
</evidence>
<dbReference type="SMART" id="SM00396">
    <property type="entry name" value="ZnF_UBR1"/>
    <property type="match status" value="1"/>
</dbReference>
<dbReference type="OrthoDB" id="5795902at2759"/>
<dbReference type="Proteomes" id="UP000217199">
    <property type="component" value="Unassembled WGS sequence"/>
</dbReference>
<dbReference type="Gene3D" id="3.30.40.10">
    <property type="entry name" value="Zinc/RING finger domain, C3HC4 (zinc finger)"/>
    <property type="match status" value="1"/>
</dbReference>
<feature type="region of interest" description="Disordered" evidence="5">
    <location>
        <begin position="149"/>
        <end position="185"/>
    </location>
</feature>
<dbReference type="InterPro" id="IPR047506">
    <property type="entry name" value="UBR7-like_UBR-box"/>
</dbReference>
<dbReference type="InterPro" id="IPR019787">
    <property type="entry name" value="Znf_PHD-finger"/>
</dbReference>
<feature type="zinc finger region" description="UBR-type" evidence="4">
    <location>
        <begin position="28"/>
        <end position="94"/>
    </location>
</feature>
<dbReference type="SMART" id="SM00249">
    <property type="entry name" value="PHD"/>
    <property type="match status" value="1"/>
</dbReference>
<reference evidence="7 8" key="1">
    <citation type="journal article" date="2017" name="Mol. Ecol.">
        <title>Comparative and population genomic landscape of Phellinus noxius: A hypervariable fungus causing root rot in trees.</title>
        <authorList>
            <person name="Chung C.L."/>
            <person name="Lee T.J."/>
            <person name="Akiba M."/>
            <person name="Lee H.H."/>
            <person name="Kuo T.H."/>
            <person name="Liu D."/>
            <person name="Ke H.M."/>
            <person name="Yokoi T."/>
            <person name="Roa M.B."/>
            <person name="Lu M.J."/>
            <person name="Chang Y.Y."/>
            <person name="Ann P.J."/>
            <person name="Tsai J.N."/>
            <person name="Chen C.Y."/>
            <person name="Tzean S.S."/>
            <person name="Ota Y."/>
            <person name="Hattori T."/>
            <person name="Sahashi N."/>
            <person name="Liou R.F."/>
            <person name="Kikuchi T."/>
            <person name="Tsai I.J."/>
        </authorList>
    </citation>
    <scope>NUCLEOTIDE SEQUENCE [LARGE SCALE GENOMIC DNA]</scope>
    <source>
        <strain evidence="7 8">FFPRI411160</strain>
    </source>
</reference>
<dbReference type="InParanoid" id="A0A286UEJ2"/>
<dbReference type="PROSITE" id="PS51157">
    <property type="entry name" value="ZF_UBR"/>
    <property type="match status" value="1"/>
</dbReference>
<keyword evidence="3" id="KW-0862">Zinc</keyword>
<dbReference type="InterPro" id="IPR011011">
    <property type="entry name" value="Znf_FYVE_PHD"/>
</dbReference>
<dbReference type="STRING" id="2282107.A0A286UEJ2"/>
<dbReference type="InterPro" id="IPR013083">
    <property type="entry name" value="Znf_RING/FYVE/PHD"/>
</dbReference>
<evidence type="ECO:0000256" key="3">
    <source>
        <dbReference type="ARBA" id="ARBA00022833"/>
    </source>
</evidence>
<keyword evidence="2" id="KW-0863">Zinc-finger</keyword>
<dbReference type="InterPro" id="IPR001965">
    <property type="entry name" value="Znf_PHD"/>
</dbReference>
<dbReference type="SUPFAM" id="SSF57903">
    <property type="entry name" value="FYVE/PHD zinc finger"/>
    <property type="match status" value="1"/>
</dbReference>
<protein>
    <submittedName>
        <fullName evidence="7">Metaphase-anaphase transition</fullName>
    </submittedName>
</protein>
<evidence type="ECO:0000313" key="7">
    <source>
        <dbReference type="EMBL" id="PAV18042.1"/>
    </source>
</evidence>
<evidence type="ECO:0000256" key="4">
    <source>
        <dbReference type="PROSITE-ProRule" id="PRU00508"/>
    </source>
</evidence>
<accession>A0A286UEJ2</accession>
<dbReference type="InterPro" id="IPR040204">
    <property type="entry name" value="UBR7"/>
</dbReference>
<dbReference type="AlphaFoldDB" id="A0A286UEJ2"/>
<dbReference type="GO" id="GO:0061630">
    <property type="term" value="F:ubiquitin protein ligase activity"/>
    <property type="evidence" value="ECO:0007669"/>
    <property type="project" value="InterPro"/>
</dbReference>
<evidence type="ECO:0000259" key="6">
    <source>
        <dbReference type="PROSITE" id="PS51157"/>
    </source>
</evidence>
<dbReference type="InterPro" id="IPR003126">
    <property type="entry name" value="Znf_UBR"/>
</dbReference>
<evidence type="ECO:0000256" key="2">
    <source>
        <dbReference type="ARBA" id="ARBA00022771"/>
    </source>
</evidence>
<sequence length="453" mass="50875">MTETLQSILDSEARLISEAAEALPHQFNRCTYALGYIRQPVYLCFTCAQPRGICGACSIACHTDHEQVELFPKRHFRCDCPTTSLERDCNLHKTCELENSENVYGQNFRGNFCRCGRPYDAAKERETMIQCLACEDWLHESCLNLRERPPSREITPVPDSLGDDTNVSNNNDTASEASSSESPPLIADGDYDALICRSCVLNNSTLRRWAGTKGAMLVIKDQEGSPWTILNGSPEEDEAEVDIQSSTISVEGPSSSAIGAEVPTKYVGATGSKRSHDSVTPRTSSEEDRTKRPRTVESQLKMRSDSETKAYIPCLAPRQPEKAKLIIDMLSSDPMELSWGAGDVFLTEGWRSRWCRCNQCLPPLERVSYLLEEEETYEPPEDPESGFSLEELGMRALQNLPRDRAIDGIRAFNEMRDELLSYLRPFAEGGKVVNEADIRAFFAEKEELRRAER</sequence>
<keyword evidence="8" id="KW-1185">Reference proteome</keyword>
<feature type="region of interest" description="Disordered" evidence="5">
    <location>
        <begin position="266"/>
        <end position="303"/>
    </location>
</feature>
<organism evidence="7 8">
    <name type="scientific">Pyrrhoderma noxium</name>
    <dbReference type="NCBI Taxonomy" id="2282107"/>
    <lineage>
        <taxon>Eukaryota</taxon>
        <taxon>Fungi</taxon>
        <taxon>Dikarya</taxon>
        <taxon>Basidiomycota</taxon>
        <taxon>Agaricomycotina</taxon>
        <taxon>Agaricomycetes</taxon>
        <taxon>Hymenochaetales</taxon>
        <taxon>Hymenochaetaceae</taxon>
        <taxon>Pyrrhoderma</taxon>
    </lineage>
</organism>
<feature type="compositionally biased region" description="Polar residues" evidence="5">
    <location>
        <begin position="163"/>
        <end position="173"/>
    </location>
</feature>
<dbReference type="EMBL" id="NBII01000006">
    <property type="protein sequence ID" value="PAV18042.1"/>
    <property type="molecule type" value="Genomic_DNA"/>
</dbReference>
<gene>
    <name evidence="7" type="ORF">PNOK_0652800</name>
</gene>
<evidence type="ECO:0000256" key="5">
    <source>
        <dbReference type="SAM" id="MobiDB-lite"/>
    </source>
</evidence>
<dbReference type="PANTHER" id="PTHR13513:SF9">
    <property type="entry name" value="E3 UBIQUITIN-PROTEIN LIGASE UBR7-RELATED"/>
    <property type="match status" value="1"/>
</dbReference>
<dbReference type="GO" id="GO:0005737">
    <property type="term" value="C:cytoplasm"/>
    <property type="evidence" value="ECO:0007669"/>
    <property type="project" value="TreeGrafter"/>
</dbReference>
<feature type="domain" description="UBR-type" evidence="6">
    <location>
        <begin position="28"/>
        <end position="94"/>
    </location>
</feature>
<feature type="compositionally biased region" description="Basic and acidic residues" evidence="5">
    <location>
        <begin position="274"/>
        <end position="290"/>
    </location>
</feature>
<proteinExistence type="predicted"/>